<dbReference type="RefSeq" id="YP_002860139.1">
    <property type="nucleotide sequence ID" value="NC_012643.1"/>
</dbReference>
<dbReference type="Proteomes" id="UP000002009">
    <property type="component" value="Mitochondrion MT"/>
</dbReference>
<geneLocation type="mitochondrion" evidence="10"/>
<feature type="transmembrane region" description="Helical" evidence="8">
    <location>
        <begin position="12"/>
        <end position="32"/>
    </location>
</feature>
<dbReference type="GeneID" id="7804318"/>
<dbReference type="GO" id="GO:0031966">
    <property type="term" value="C:mitochondrial membrane"/>
    <property type="evidence" value="ECO:0007669"/>
    <property type="project" value="UniProtKB-SubCell"/>
</dbReference>
<proteinExistence type="inferred from homology"/>
<dbReference type="EMBL" id="FJ859351">
    <property type="protein sequence ID" value="ACO55583.1"/>
    <property type="molecule type" value="Genomic_DNA"/>
</dbReference>
<dbReference type="AlphaFoldDB" id="C1KRF1"/>
<evidence type="ECO:0000313" key="10">
    <source>
        <dbReference type="EMBL" id="ACO55583.1"/>
    </source>
</evidence>
<dbReference type="InParanoid" id="C1KRF1"/>
<dbReference type="RefSeq" id="YP_002860119.1">
    <property type="nucleotide sequence ID" value="NC_012643.1"/>
</dbReference>
<gene>
    <name evidence="10" type="primary">atp8_1</name>
    <name evidence="11" type="synonym">atp8_2</name>
    <name evidence="11" type="ORF">MicpuN_mit47</name>
    <name evidence="10" type="ORF">MicpuN_mit5</name>
</gene>
<accession>C1KRF1</accession>
<dbReference type="InterPro" id="IPR003319">
    <property type="entry name" value="YMF19-like_N"/>
</dbReference>
<feature type="domain" description="ATP synthase YMF19-like N-terminal" evidence="9">
    <location>
        <begin position="2"/>
        <end position="63"/>
    </location>
</feature>
<keyword evidence="4 8" id="KW-1133">Transmembrane helix</keyword>
<evidence type="ECO:0000256" key="4">
    <source>
        <dbReference type="ARBA" id="ARBA00022989"/>
    </source>
</evidence>
<dbReference type="GeneID" id="7804359"/>
<evidence type="ECO:0000256" key="5">
    <source>
        <dbReference type="ARBA" id="ARBA00023128"/>
    </source>
</evidence>
<organism evidence="10 12">
    <name type="scientific">Micromonas commoda (strain RCC299 / NOUM17 / CCMP2709)</name>
    <name type="common">Picoplanktonic green alga</name>
    <dbReference type="NCBI Taxonomy" id="296587"/>
    <lineage>
        <taxon>Eukaryota</taxon>
        <taxon>Viridiplantae</taxon>
        <taxon>Chlorophyta</taxon>
        <taxon>Mamiellophyceae</taxon>
        <taxon>Mamiellales</taxon>
        <taxon>Mamiellaceae</taxon>
        <taxon>Micromonas</taxon>
    </lineage>
</organism>
<keyword evidence="7" id="KW-0066">ATP synthesis</keyword>
<dbReference type="OrthoDB" id="1879916at2759"/>
<keyword evidence="3 8" id="KW-0812">Transmembrane</keyword>
<evidence type="ECO:0000256" key="8">
    <source>
        <dbReference type="SAM" id="Phobius"/>
    </source>
</evidence>
<evidence type="ECO:0000313" key="12">
    <source>
        <dbReference type="Proteomes" id="UP000002009"/>
    </source>
</evidence>
<evidence type="ECO:0000256" key="1">
    <source>
        <dbReference type="ARBA" id="ARBA00004325"/>
    </source>
</evidence>
<evidence type="ECO:0000256" key="2">
    <source>
        <dbReference type="ARBA" id="ARBA00010946"/>
    </source>
</evidence>
<comment type="similarity">
    <text evidence="2">Belongs to the ATPase protein YMF19 family.</text>
</comment>
<keyword evidence="6 8" id="KW-0472">Membrane</keyword>
<dbReference type="KEGG" id="mis:MicpuN_mit5"/>
<keyword evidence="5 10" id="KW-0496">Mitochondrion</keyword>
<dbReference type="GO" id="GO:0006754">
    <property type="term" value="P:ATP biosynthetic process"/>
    <property type="evidence" value="ECO:0007669"/>
    <property type="project" value="UniProtKB-KW"/>
</dbReference>
<dbReference type="KEGG" id="mis:MicpuN_mit47"/>
<keyword evidence="12" id="KW-1185">Reference proteome</keyword>
<sequence>MPQLDPTSYFSQFFWLCATFGTFYLVLTKYILPQIAKVLFVRHQKAEQAQITQESPLQQETLHVQHTTGQHMTDACSKAKQAVQNAMQKSQEWMKEQTAQVQQKQLNSLQTQYTSQMKQNAYTYAHVSQALKHTLPPSAQAATQFLHPKNTPKMRVFDKTVVHTLFTK</sequence>
<reference evidence="10 12" key="1">
    <citation type="submission" date="2009-03" db="EMBL/GenBank/DDBJ databases">
        <authorList>
            <consortium name="Micromonas genome consortium"/>
            <person name="Robbens S."/>
            <person name="Rombauts S."/>
            <person name="Lucas S."/>
            <person name="Glavina del Rio T."/>
            <person name="Tice H."/>
            <person name="Bruce D."/>
            <person name="Pitluck S."/>
            <person name="Van de Peer Y."/>
            <person name="Zhou K."/>
            <person name="Grimwood J."/>
            <person name="Grigoriev I.V."/>
            <person name="Cuvelier M.L."/>
            <person name="Worden A.Z."/>
        </authorList>
    </citation>
    <scope>NUCLEOTIDE SEQUENCE [LARGE SCALE GENOMIC DNA]</scope>
    <source>
        <strain evidence="10">RCC299</strain>
        <strain evidence="12">RCC299 / NOUM17</strain>
    </source>
</reference>
<dbReference type="EMBL" id="FJ859351">
    <property type="protein sequence ID" value="ACO55603.1"/>
    <property type="molecule type" value="Genomic_DNA"/>
</dbReference>
<protein>
    <submittedName>
        <fullName evidence="10">ATPase subunit 8.1</fullName>
    </submittedName>
    <submittedName>
        <fullName evidence="11">ATPase subunit 8.2</fullName>
    </submittedName>
</protein>
<evidence type="ECO:0000259" key="9">
    <source>
        <dbReference type="Pfam" id="PF02326"/>
    </source>
</evidence>
<dbReference type="Pfam" id="PF02326">
    <property type="entry name" value="YMF19"/>
    <property type="match status" value="1"/>
</dbReference>
<dbReference type="STRING" id="296587.C1KRF1"/>
<name>C1KRF1_MICCC</name>
<comment type="subcellular location">
    <subcellularLocation>
        <location evidence="1">Mitochondrion membrane</location>
    </subcellularLocation>
</comment>
<evidence type="ECO:0000313" key="11">
    <source>
        <dbReference type="EMBL" id="ACO55603.1"/>
    </source>
</evidence>
<reference evidence="10 12" key="2">
    <citation type="submission" date="2009-04" db="EMBL/GenBank/DDBJ databases">
        <title>Green evolution and dynamic adaptations revealed by genomes of the marine picoeukaryotes Micromonas.</title>
        <authorList>
            <person name="Worden A.Z."/>
            <person name="Lee J.-H."/>
            <person name="Mock T."/>
            <person name="Rouze P."/>
            <person name="Simmons M.P."/>
            <person name="Aerts A.L."/>
            <person name="Allen A.E."/>
            <person name="Cuvelier M.L."/>
            <person name="Derelle E."/>
            <person name="Everett M.V."/>
            <person name="Foulon E."/>
            <person name="Grimwood J."/>
            <person name="Gundlach H."/>
            <person name="Henrissat B."/>
            <person name="Napoli C."/>
            <person name="McDonald S.M."/>
            <person name="Schnitzler Parker M."/>
            <person name="Rombauts S."/>
            <person name="Salamov A."/>
            <person name="Von Dassow P."/>
            <person name="Badger J.H."/>
            <person name="Coutinho P.M."/>
            <person name="Demir E."/>
            <person name="Dubchak I."/>
            <person name="Gentemann C."/>
            <person name="Eikrem W."/>
            <person name="Gready J.E."/>
            <person name="John U."/>
            <person name="Lanier W."/>
            <person name="Lindquist E.A."/>
            <person name="Lucas S."/>
            <person name="Mayer K.F.X."/>
            <person name="Moreau H."/>
            <person name="Not F."/>
            <person name="Otillar R."/>
            <person name="Panaud O."/>
            <person name="Pangilinan J."/>
            <person name="Paulsen I."/>
            <person name="Piegu B."/>
            <person name="Poliakov A."/>
            <person name="Robbens S."/>
            <person name="Schmutz J."/>
            <person name="Toulza E."/>
            <person name="Wyss T."/>
            <person name="Zelensky A."/>
            <person name="Zhou K."/>
            <person name="Armbrust E.V."/>
            <person name="Bhattacharya D."/>
            <person name="Goodenough U.W."/>
            <person name="Van de Peer Y."/>
            <person name="Grigoriev I.V."/>
        </authorList>
    </citation>
    <scope>NUCLEOTIDE SEQUENCE [LARGE SCALE GENOMIC DNA]</scope>
    <source>
        <strain evidence="10">RCC299</strain>
        <strain evidence="12">RCC299 / NOUM17</strain>
    </source>
</reference>
<evidence type="ECO:0000256" key="3">
    <source>
        <dbReference type="ARBA" id="ARBA00022692"/>
    </source>
</evidence>
<evidence type="ECO:0000256" key="6">
    <source>
        <dbReference type="ARBA" id="ARBA00023136"/>
    </source>
</evidence>
<evidence type="ECO:0000256" key="7">
    <source>
        <dbReference type="ARBA" id="ARBA00023310"/>
    </source>
</evidence>